<dbReference type="RefSeq" id="WP_023954201.1">
    <property type="nucleotide sequence ID" value="NZ_LZEM01000005.1"/>
</dbReference>
<evidence type="ECO:0000256" key="1">
    <source>
        <dbReference type="ARBA" id="ARBA00022801"/>
    </source>
</evidence>
<dbReference type="CDD" id="cd00431">
    <property type="entry name" value="cysteine_hydrolases"/>
    <property type="match status" value="1"/>
</dbReference>
<dbReference type="InterPro" id="IPR036380">
    <property type="entry name" value="Isochorismatase-like_sf"/>
</dbReference>
<organism evidence="3 4">
    <name type="scientific">Microbacterium arborescens</name>
    <dbReference type="NCBI Taxonomy" id="33883"/>
    <lineage>
        <taxon>Bacteria</taxon>
        <taxon>Bacillati</taxon>
        <taxon>Actinomycetota</taxon>
        <taxon>Actinomycetes</taxon>
        <taxon>Micrococcales</taxon>
        <taxon>Microbacteriaceae</taxon>
        <taxon>Microbacterium</taxon>
    </lineage>
</organism>
<sequence>MTARTALIMIDMQNMYLQQERRSALGWPPIWEFDRVVDECASLLAAAREAGVPVIYTRQTSRADGADMTPSMRRLLADAPAPDESPIGADSDWGSRILDAVAPAPGDIVMEKHRWDAFFNTDLDQILRNLDVTRLVVAGLQTNVCVETTSRTGMMKNFDVAVPEDAVSTDGEALHRSALDSLRVLYVEVAPWRELLAPDAAWDRRFTTPGYGRTAADLGTIGA</sequence>
<accession>A0ABX2WM46</accession>
<keyword evidence="4" id="KW-1185">Reference proteome</keyword>
<evidence type="ECO:0000313" key="3">
    <source>
        <dbReference type="EMBL" id="OAZ44261.1"/>
    </source>
</evidence>
<dbReference type="Gene3D" id="3.40.50.850">
    <property type="entry name" value="Isochorismatase-like"/>
    <property type="match status" value="1"/>
</dbReference>
<proteinExistence type="predicted"/>
<dbReference type="Pfam" id="PF00857">
    <property type="entry name" value="Isochorismatase"/>
    <property type="match status" value="1"/>
</dbReference>
<dbReference type="InterPro" id="IPR000868">
    <property type="entry name" value="Isochorismatase-like_dom"/>
</dbReference>
<keyword evidence="1" id="KW-0378">Hydrolase</keyword>
<dbReference type="Proteomes" id="UP000093918">
    <property type="component" value="Unassembled WGS sequence"/>
</dbReference>
<dbReference type="PANTHER" id="PTHR43540:SF6">
    <property type="entry name" value="ISOCHORISMATASE-LIKE DOMAIN-CONTAINING PROTEIN"/>
    <property type="match status" value="1"/>
</dbReference>
<dbReference type="InterPro" id="IPR050272">
    <property type="entry name" value="Isochorismatase-like_hydrls"/>
</dbReference>
<feature type="domain" description="Isochorismatase-like" evidence="2">
    <location>
        <begin position="5"/>
        <end position="190"/>
    </location>
</feature>
<evidence type="ECO:0000313" key="4">
    <source>
        <dbReference type="Proteomes" id="UP000093918"/>
    </source>
</evidence>
<dbReference type="EMBL" id="LZEM01000005">
    <property type="protein sequence ID" value="OAZ44261.1"/>
    <property type="molecule type" value="Genomic_DNA"/>
</dbReference>
<comment type="caution">
    <text evidence="3">The sequence shown here is derived from an EMBL/GenBank/DDBJ whole genome shotgun (WGS) entry which is preliminary data.</text>
</comment>
<protein>
    <submittedName>
        <fullName evidence="3">Isochorismatase</fullName>
    </submittedName>
</protein>
<dbReference type="SUPFAM" id="SSF52499">
    <property type="entry name" value="Isochorismatase-like hydrolases"/>
    <property type="match status" value="1"/>
</dbReference>
<dbReference type="PANTHER" id="PTHR43540">
    <property type="entry name" value="PEROXYUREIDOACRYLATE/UREIDOACRYLATE AMIDOHYDROLASE-RELATED"/>
    <property type="match status" value="1"/>
</dbReference>
<gene>
    <name evidence="3" type="ORF">A9Z40_12785</name>
</gene>
<reference evidence="4" key="1">
    <citation type="submission" date="2016-06" db="EMBL/GenBank/DDBJ databases">
        <title>Genome sequencing of cellulolytic organisms.</title>
        <authorList>
            <person name="Bohra V."/>
            <person name="Dafale N.A."/>
            <person name="Purohit H.J."/>
        </authorList>
    </citation>
    <scope>NUCLEOTIDE SEQUENCE [LARGE SCALE GENOMIC DNA]</scope>
    <source>
        <strain evidence="4">ND21</strain>
    </source>
</reference>
<name>A0ABX2WM46_9MICO</name>
<evidence type="ECO:0000259" key="2">
    <source>
        <dbReference type="Pfam" id="PF00857"/>
    </source>
</evidence>